<evidence type="ECO:0000313" key="1">
    <source>
        <dbReference type="EMBL" id="GAA2077038.1"/>
    </source>
</evidence>
<name>A0ABP5HKF1_9ACTN</name>
<reference evidence="2" key="1">
    <citation type="journal article" date="2019" name="Int. J. Syst. Evol. Microbiol.">
        <title>The Global Catalogue of Microorganisms (GCM) 10K type strain sequencing project: providing services to taxonomists for standard genome sequencing and annotation.</title>
        <authorList>
            <consortium name="The Broad Institute Genomics Platform"/>
            <consortium name="The Broad Institute Genome Sequencing Center for Infectious Disease"/>
            <person name="Wu L."/>
            <person name="Ma J."/>
        </authorList>
    </citation>
    <scope>NUCLEOTIDE SEQUENCE [LARGE SCALE GENOMIC DNA]</scope>
    <source>
        <strain evidence="2">JCM 15478</strain>
    </source>
</reference>
<evidence type="ECO:0000313" key="2">
    <source>
        <dbReference type="Proteomes" id="UP001500016"/>
    </source>
</evidence>
<comment type="caution">
    <text evidence="1">The sequence shown here is derived from an EMBL/GenBank/DDBJ whole genome shotgun (WGS) entry which is preliminary data.</text>
</comment>
<keyword evidence="2" id="KW-1185">Reference proteome</keyword>
<proteinExistence type="predicted"/>
<evidence type="ECO:0008006" key="3">
    <source>
        <dbReference type="Google" id="ProtNLM"/>
    </source>
</evidence>
<accession>A0ABP5HKF1</accession>
<sequence>MRGNVPKWGAGWRDWDASAAWYLCQLPWYYATVRPRGGTGKDGGAPPEGP</sequence>
<protein>
    <recommendedName>
        <fullName evidence="3">Transposase</fullName>
    </recommendedName>
</protein>
<dbReference type="Proteomes" id="UP001500016">
    <property type="component" value="Unassembled WGS sequence"/>
</dbReference>
<gene>
    <name evidence="1" type="ORF">GCM10009801_32860</name>
</gene>
<dbReference type="EMBL" id="BAAAPE010000008">
    <property type="protein sequence ID" value="GAA2077038.1"/>
    <property type="molecule type" value="Genomic_DNA"/>
</dbReference>
<organism evidence="1 2">
    <name type="scientific">Streptomyces albiaxialis</name>
    <dbReference type="NCBI Taxonomy" id="329523"/>
    <lineage>
        <taxon>Bacteria</taxon>
        <taxon>Bacillati</taxon>
        <taxon>Actinomycetota</taxon>
        <taxon>Actinomycetes</taxon>
        <taxon>Kitasatosporales</taxon>
        <taxon>Streptomycetaceae</taxon>
        <taxon>Streptomyces</taxon>
    </lineage>
</organism>